<dbReference type="EMBL" id="BOMV01000029">
    <property type="protein sequence ID" value="GIE95443.1"/>
    <property type="molecule type" value="Genomic_DNA"/>
</dbReference>
<dbReference type="SUPFAM" id="SSF47413">
    <property type="entry name" value="lambda repressor-like DNA-binding domains"/>
    <property type="match status" value="1"/>
</dbReference>
<dbReference type="Gene3D" id="1.10.260.40">
    <property type="entry name" value="lambda repressor-like DNA-binding domains"/>
    <property type="match status" value="1"/>
</dbReference>
<organism evidence="4 5">
    <name type="scientific">Paractinoplanes rishiriensis</name>
    <dbReference type="NCBI Taxonomy" id="1050105"/>
    <lineage>
        <taxon>Bacteria</taxon>
        <taxon>Bacillati</taxon>
        <taxon>Actinomycetota</taxon>
        <taxon>Actinomycetes</taxon>
        <taxon>Micromonosporales</taxon>
        <taxon>Micromonosporaceae</taxon>
        <taxon>Paractinoplanes</taxon>
    </lineage>
</organism>
<name>A0A919JV83_9ACTN</name>
<proteinExistence type="predicted"/>
<reference evidence="4" key="1">
    <citation type="submission" date="2021-01" db="EMBL/GenBank/DDBJ databases">
        <title>Whole genome shotgun sequence of Actinoplanes rishiriensis NBRC 108556.</title>
        <authorList>
            <person name="Komaki H."/>
            <person name="Tamura T."/>
        </authorList>
    </citation>
    <scope>NUCLEOTIDE SEQUENCE</scope>
    <source>
        <strain evidence="4">NBRC 108556</strain>
    </source>
</reference>
<dbReference type="PANTHER" id="PTHR47691">
    <property type="entry name" value="REGULATOR-RELATED"/>
    <property type="match status" value="1"/>
</dbReference>
<sequence length="775" mass="81597">MFGQLVGEYRRRAGLTQEELAARTGVSARTIRELEAGRVTAPRQASARRLADGFGLDGASRARFFRAASGAGLPPIGAAGPVTPAQLPTEVAGFTGRAAELDRLDALLAADGRSTAVICAVAGTAGVGKTALAVRWAHRRRKRFPDGQLYLDLRGYDPDRPVDPGEALTRLLSALGVPMDEIPVGLDERAAAYRTRLANRRMLVLLDNAGTVEQARPLLPGAGRCVVLVTSRDSMPGLVAREGAHRLVLDPLPGADATALLRRLVGPRVDTEPAAAAELVSRCAGLPLALRIAAELAAGRPDGSLAALVAELSDRRRLGLLDPGGDPRSAVTTVFSWSVRALTEPAARTFRLLGLHPGPHFDVHAVAATARLDLAHARRILRELTRAHLIHRVGAERYGIHDLLHAYAAHLATDAGDHTGPALDRLRRHYLSMATAATDTLYPEQAVRRPRTAPPPPSAPDVTTPDAARAWLDAERASLVATVLQCAAQGRADQAVRLSSTLFRYLQGGHYTDALTVGECASDAARRAGDPAGEASAQLGIGTVYHRLGRLDEATTRLHRALTLFRDVGDLLGEARALSNLGEVEARHGFYPEAADYQLRALALHEQVGDRSGVAGALTNLGEIRERLGDFSAAAAYQQRALALFREIGEPDGEASALNGLGEASRHAGYPADAATHHSAALSVATGANLPDEQARAHAGLGRAHHDLGFAVFAWDHYQRALAGYRDLGLPQADAVHAEVATLARPAPEEPGTGENSAGENGAGGNGGSSLSAPG</sequence>
<dbReference type="Proteomes" id="UP000636960">
    <property type="component" value="Unassembled WGS sequence"/>
</dbReference>
<dbReference type="Pfam" id="PF13424">
    <property type="entry name" value="TPR_12"/>
    <property type="match status" value="1"/>
</dbReference>
<dbReference type="InterPro" id="IPR010982">
    <property type="entry name" value="Lambda_DNA-bd_dom_sf"/>
</dbReference>
<keyword evidence="1" id="KW-0802">TPR repeat</keyword>
<dbReference type="GO" id="GO:0043531">
    <property type="term" value="F:ADP binding"/>
    <property type="evidence" value="ECO:0007669"/>
    <property type="project" value="InterPro"/>
</dbReference>
<evidence type="ECO:0000256" key="1">
    <source>
        <dbReference type="PROSITE-ProRule" id="PRU00339"/>
    </source>
</evidence>
<evidence type="ECO:0000313" key="4">
    <source>
        <dbReference type="EMBL" id="GIE95443.1"/>
    </source>
</evidence>
<dbReference type="PANTHER" id="PTHR47691:SF3">
    <property type="entry name" value="HTH-TYPE TRANSCRIPTIONAL REGULATOR RV0890C-RELATED"/>
    <property type="match status" value="1"/>
</dbReference>
<dbReference type="InterPro" id="IPR003593">
    <property type="entry name" value="AAA+_ATPase"/>
</dbReference>
<dbReference type="CDD" id="cd00093">
    <property type="entry name" value="HTH_XRE"/>
    <property type="match status" value="1"/>
</dbReference>
<dbReference type="SUPFAM" id="SSF52540">
    <property type="entry name" value="P-loop containing nucleoside triphosphate hydrolases"/>
    <property type="match status" value="1"/>
</dbReference>
<comment type="caution">
    <text evidence="4">The sequence shown here is derived from an EMBL/GenBank/DDBJ whole genome shotgun (WGS) entry which is preliminary data.</text>
</comment>
<dbReference type="SMART" id="SM00028">
    <property type="entry name" value="TPR"/>
    <property type="match status" value="4"/>
</dbReference>
<accession>A0A919JV83</accession>
<evidence type="ECO:0000259" key="3">
    <source>
        <dbReference type="PROSITE" id="PS50943"/>
    </source>
</evidence>
<dbReference type="SMART" id="SM00530">
    <property type="entry name" value="HTH_XRE"/>
    <property type="match status" value="1"/>
</dbReference>
<dbReference type="PROSITE" id="PS50943">
    <property type="entry name" value="HTH_CROC1"/>
    <property type="match status" value="1"/>
</dbReference>
<dbReference type="Gene3D" id="1.25.40.10">
    <property type="entry name" value="Tetratricopeptide repeat domain"/>
    <property type="match status" value="1"/>
</dbReference>
<dbReference type="GO" id="GO:0003677">
    <property type="term" value="F:DNA binding"/>
    <property type="evidence" value="ECO:0007669"/>
    <property type="project" value="InterPro"/>
</dbReference>
<dbReference type="InterPro" id="IPR027417">
    <property type="entry name" value="P-loop_NTPase"/>
</dbReference>
<keyword evidence="5" id="KW-1185">Reference proteome</keyword>
<dbReference type="InterPro" id="IPR011990">
    <property type="entry name" value="TPR-like_helical_dom_sf"/>
</dbReference>
<dbReference type="InterPro" id="IPR001387">
    <property type="entry name" value="Cro/C1-type_HTH"/>
</dbReference>
<gene>
    <name evidence="4" type="ORF">Ari01nite_29080</name>
</gene>
<dbReference type="PROSITE" id="PS50005">
    <property type="entry name" value="TPR"/>
    <property type="match status" value="1"/>
</dbReference>
<dbReference type="PRINTS" id="PR00364">
    <property type="entry name" value="DISEASERSIST"/>
</dbReference>
<dbReference type="InterPro" id="IPR019734">
    <property type="entry name" value="TPR_rpt"/>
</dbReference>
<feature type="region of interest" description="Disordered" evidence="2">
    <location>
        <begin position="742"/>
        <end position="775"/>
    </location>
</feature>
<dbReference type="RefSeq" id="WP_203781743.1">
    <property type="nucleotide sequence ID" value="NZ_BOMV01000029.1"/>
</dbReference>
<feature type="domain" description="HTH cro/C1-type" evidence="3">
    <location>
        <begin position="8"/>
        <end position="61"/>
    </location>
</feature>
<dbReference type="SUPFAM" id="SSF48452">
    <property type="entry name" value="TPR-like"/>
    <property type="match status" value="2"/>
</dbReference>
<protein>
    <recommendedName>
        <fullName evidence="3">HTH cro/C1-type domain-containing protein</fullName>
    </recommendedName>
</protein>
<evidence type="ECO:0000256" key="2">
    <source>
        <dbReference type="SAM" id="MobiDB-lite"/>
    </source>
</evidence>
<dbReference type="SMART" id="SM00382">
    <property type="entry name" value="AAA"/>
    <property type="match status" value="1"/>
</dbReference>
<dbReference type="Gene3D" id="3.40.50.300">
    <property type="entry name" value="P-loop containing nucleotide triphosphate hydrolases"/>
    <property type="match status" value="1"/>
</dbReference>
<dbReference type="AlphaFoldDB" id="A0A919JV83"/>
<evidence type="ECO:0000313" key="5">
    <source>
        <dbReference type="Proteomes" id="UP000636960"/>
    </source>
</evidence>
<feature type="repeat" description="TPR" evidence="1">
    <location>
        <begin position="535"/>
        <end position="568"/>
    </location>
</feature>
<dbReference type="Pfam" id="PF13560">
    <property type="entry name" value="HTH_31"/>
    <property type="match status" value="1"/>
</dbReference>